<dbReference type="EMBL" id="CATNWA010018730">
    <property type="protein sequence ID" value="CAI9609074.1"/>
    <property type="molecule type" value="Genomic_DNA"/>
</dbReference>
<feature type="non-terminal residue" evidence="1">
    <location>
        <position position="82"/>
    </location>
</feature>
<dbReference type="Proteomes" id="UP001162483">
    <property type="component" value="Unassembled WGS sequence"/>
</dbReference>
<name>A0ABN9GI35_9NEOB</name>
<accession>A0ABN9GI35</accession>
<evidence type="ECO:0000313" key="1">
    <source>
        <dbReference type="EMBL" id="CAI9609074.1"/>
    </source>
</evidence>
<comment type="caution">
    <text evidence="1">The sequence shown here is derived from an EMBL/GenBank/DDBJ whole genome shotgun (WGS) entry which is preliminary data.</text>
</comment>
<gene>
    <name evidence="1" type="ORF">SPARVUS_LOCUS14202915</name>
</gene>
<proteinExistence type="predicted"/>
<organism evidence="1 2">
    <name type="scientific">Staurois parvus</name>
    <dbReference type="NCBI Taxonomy" id="386267"/>
    <lineage>
        <taxon>Eukaryota</taxon>
        <taxon>Metazoa</taxon>
        <taxon>Chordata</taxon>
        <taxon>Craniata</taxon>
        <taxon>Vertebrata</taxon>
        <taxon>Euteleostomi</taxon>
        <taxon>Amphibia</taxon>
        <taxon>Batrachia</taxon>
        <taxon>Anura</taxon>
        <taxon>Neobatrachia</taxon>
        <taxon>Ranoidea</taxon>
        <taxon>Ranidae</taxon>
        <taxon>Staurois</taxon>
    </lineage>
</organism>
<reference evidence="1" key="1">
    <citation type="submission" date="2023-05" db="EMBL/GenBank/DDBJ databases">
        <authorList>
            <person name="Stuckert A."/>
        </authorList>
    </citation>
    <scope>NUCLEOTIDE SEQUENCE</scope>
</reference>
<keyword evidence="2" id="KW-1185">Reference proteome</keyword>
<protein>
    <submittedName>
        <fullName evidence="1">Uncharacterized protein</fullName>
    </submittedName>
</protein>
<sequence length="82" mass="8454">MMGHGTIPPTDNNCGALFLPLTPMIGHYSSHTDANDGALFLSLTPVMGTITLTDTNDTYIADPCSSPGSLPLLSTASIPCST</sequence>
<evidence type="ECO:0000313" key="2">
    <source>
        <dbReference type="Proteomes" id="UP001162483"/>
    </source>
</evidence>